<comment type="cofactor">
    <cofactor evidence="7">
        <name>Zn(2+)</name>
        <dbReference type="ChEBI" id="CHEBI:29105"/>
    </cofactor>
    <text evidence="7">Binds 1 zinc ion per subunit.</text>
</comment>
<dbReference type="InterPro" id="IPR006650">
    <property type="entry name" value="A/AMP_deam_AS"/>
</dbReference>
<comment type="caution">
    <text evidence="9">The sequence shown here is derived from an EMBL/GenBank/DDBJ whole genome shotgun (WGS) entry which is preliminary data.</text>
</comment>
<keyword evidence="10" id="KW-1185">Reference proteome</keyword>
<evidence type="ECO:0000313" key="10">
    <source>
        <dbReference type="Proteomes" id="UP000887226"/>
    </source>
</evidence>
<evidence type="ECO:0000256" key="6">
    <source>
        <dbReference type="ARBA" id="ARBA00023242"/>
    </source>
</evidence>
<dbReference type="EMBL" id="MU254535">
    <property type="protein sequence ID" value="KAG9240217.1"/>
    <property type="molecule type" value="Genomic_DNA"/>
</dbReference>
<comment type="catalytic activity">
    <reaction evidence="7">
        <text>adenine + H2O + H(+) = hypoxanthine + NH4(+)</text>
        <dbReference type="Rhea" id="RHEA:23688"/>
        <dbReference type="ChEBI" id="CHEBI:15377"/>
        <dbReference type="ChEBI" id="CHEBI:15378"/>
        <dbReference type="ChEBI" id="CHEBI:16708"/>
        <dbReference type="ChEBI" id="CHEBI:17368"/>
        <dbReference type="ChEBI" id="CHEBI:28938"/>
        <dbReference type="EC" id="3.5.4.2"/>
    </reaction>
</comment>
<keyword evidence="3 7" id="KW-0378">Hydrolase</keyword>
<sequence length="359" mass="40153">MCNGGLHSFLVTLPKCEHHLHIEGTLSPEALFDLAKRNNIKLSQDDAAFASPATLLERYAKFSSLDDFLHYYFKAMEVLLTEPDFETLAMNYFETAKKDGVVHAEVFFDPDAHTKRGISYETVVAGLRKGCERAQKELGISSVLIVCVLRNHSVSDAKSVLEVAMKAGHFSNGTLGGLGMSGSEKVGKPEDWEEVFTTAKNAKIHRTAHAGEEGPPEYISTALGRLHTERIDHGRTLAEDPELMKEVATKQILVTLCPLSNICLRGIKQMSEMPIRKFIDAKVHFSINSDDPAYFGGYILANYCSVQEEFNLSLGEWEDIAEHAIQGSWCSAERKRELKNLVYKHSMKFRSSRPMPARR</sequence>
<dbReference type="GO" id="GO:0008270">
    <property type="term" value="F:zinc ion binding"/>
    <property type="evidence" value="ECO:0007669"/>
    <property type="project" value="UniProtKB-UniRule"/>
</dbReference>
<comment type="similarity">
    <text evidence="7">Belongs to the metallo-dependent hydrolases superfamily. Adenosine and AMP deaminases family. Adenine deaminase type 2 subfamily.</text>
</comment>
<dbReference type="GO" id="GO:0043103">
    <property type="term" value="P:hypoxanthine salvage"/>
    <property type="evidence" value="ECO:0007669"/>
    <property type="project" value="UniProtKB-UniRule"/>
</dbReference>
<feature type="binding site" evidence="7">
    <location>
        <position position="291"/>
    </location>
    <ligand>
        <name>substrate</name>
    </ligand>
</feature>
<evidence type="ECO:0000256" key="1">
    <source>
        <dbReference type="ARBA" id="ARBA00022490"/>
    </source>
</evidence>
<gene>
    <name evidence="7" type="primary">AAH1</name>
    <name evidence="9" type="ORF">BJ878DRAFT_527477</name>
</gene>
<dbReference type="Pfam" id="PF00962">
    <property type="entry name" value="A_deaminase"/>
    <property type="match status" value="1"/>
</dbReference>
<dbReference type="GO" id="GO:0005829">
    <property type="term" value="C:cytosol"/>
    <property type="evidence" value="ECO:0007669"/>
    <property type="project" value="TreeGrafter"/>
</dbReference>
<feature type="site" description="Important for catalytic activity" evidence="7">
    <location>
        <position position="233"/>
    </location>
</feature>
<evidence type="ECO:0000259" key="8">
    <source>
        <dbReference type="Pfam" id="PF00962"/>
    </source>
</evidence>
<comment type="subcellular location">
    <subcellularLocation>
        <location evidence="7">Cytoplasm</location>
    </subcellularLocation>
    <subcellularLocation>
        <location evidence="7">Nucleus</location>
    </subcellularLocation>
</comment>
<feature type="binding site" evidence="7">
    <location>
        <position position="19"/>
    </location>
    <ligand>
        <name>Zn(2+)</name>
        <dbReference type="ChEBI" id="CHEBI:29105"/>
        <note>catalytic</note>
    </ligand>
</feature>
<reference evidence="9" key="1">
    <citation type="journal article" date="2021" name="IMA Fungus">
        <title>Genomic characterization of three marine fungi, including Emericellopsis atlantica sp. nov. with signatures of a generalist lifestyle and marine biomass degradation.</title>
        <authorList>
            <person name="Hagestad O.C."/>
            <person name="Hou L."/>
            <person name="Andersen J.H."/>
            <person name="Hansen E.H."/>
            <person name="Altermark B."/>
            <person name="Li C."/>
            <person name="Kuhnert E."/>
            <person name="Cox R.J."/>
            <person name="Crous P.W."/>
            <person name="Spatafora J.W."/>
            <person name="Lail K."/>
            <person name="Amirebrahimi M."/>
            <person name="Lipzen A."/>
            <person name="Pangilinan J."/>
            <person name="Andreopoulos W."/>
            <person name="Hayes R.D."/>
            <person name="Ng V."/>
            <person name="Grigoriev I.V."/>
            <person name="Jackson S.A."/>
            <person name="Sutton T.D.S."/>
            <person name="Dobson A.D.W."/>
            <person name="Rama T."/>
        </authorList>
    </citation>
    <scope>NUCLEOTIDE SEQUENCE</scope>
    <source>
        <strain evidence="9">TRa3180A</strain>
    </source>
</reference>
<dbReference type="PROSITE" id="PS00485">
    <property type="entry name" value="A_DEAMINASE"/>
    <property type="match status" value="1"/>
</dbReference>
<dbReference type="PANTHER" id="PTHR43114">
    <property type="entry name" value="ADENINE DEAMINASE"/>
    <property type="match status" value="1"/>
</dbReference>
<dbReference type="Gene3D" id="3.20.20.140">
    <property type="entry name" value="Metal-dependent hydrolases"/>
    <property type="match status" value="1"/>
</dbReference>
<feature type="binding site" evidence="7">
    <location>
        <position position="21"/>
    </location>
    <ligand>
        <name>Zn(2+)</name>
        <dbReference type="ChEBI" id="CHEBI:29105"/>
        <note>catalytic</note>
    </ligand>
</feature>
<proteinExistence type="inferred from homology"/>
<dbReference type="AlphaFoldDB" id="A0A9P7YV18"/>
<dbReference type="EC" id="3.5.4.2" evidence="7"/>
<keyword evidence="2 7" id="KW-0479">Metal-binding</keyword>
<dbReference type="HAMAP" id="MF_01962">
    <property type="entry name" value="Adenine_deaminase"/>
    <property type="match status" value="1"/>
</dbReference>
<keyword evidence="5 7" id="KW-0546">Nucleotide metabolism</keyword>
<keyword evidence="1 7" id="KW-0963">Cytoplasm</keyword>
<feature type="binding site" evidence="7">
    <location>
        <position position="209"/>
    </location>
    <ligand>
        <name>Zn(2+)</name>
        <dbReference type="ChEBI" id="CHEBI:29105"/>
        <note>catalytic</note>
    </ligand>
</feature>
<dbReference type="GO" id="GO:0000034">
    <property type="term" value="F:adenine deaminase activity"/>
    <property type="evidence" value="ECO:0007669"/>
    <property type="project" value="UniProtKB-UniRule"/>
</dbReference>
<dbReference type="NCBIfam" id="TIGR01430">
    <property type="entry name" value="aden_deam"/>
    <property type="match status" value="1"/>
</dbReference>
<evidence type="ECO:0000256" key="2">
    <source>
        <dbReference type="ARBA" id="ARBA00022723"/>
    </source>
</evidence>
<feature type="binding site" evidence="7">
    <location>
        <position position="290"/>
    </location>
    <ligand>
        <name>Zn(2+)</name>
        <dbReference type="ChEBI" id="CHEBI:29105"/>
        <note>catalytic</note>
    </ligand>
</feature>
<evidence type="ECO:0000256" key="5">
    <source>
        <dbReference type="ARBA" id="ARBA00023080"/>
    </source>
</evidence>
<dbReference type="InterPro" id="IPR006330">
    <property type="entry name" value="Ado/ade_deaminase"/>
</dbReference>
<comment type="function">
    <text evidence="7">Catalyzes the hydrolytic deamination of adenine to hypoxanthine. Plays an important role in the purine salvage pathway and in nitrogen catabolism.</text>
</comment>
<dbReference type="GO" id="GO:0009168">
    <property type="term" value="P:purine ribonucleoside monophosphate biosynthetic process"/>
    <property type="evidence" value="ECO:0007669"/>
    <property type="project" value="InterPro"/>
</dbReference>
<evidence type="ECO:0000256" key="4">
    <source>
        <dbReference type="ARBA" id="ARBA00022833"/>
    </source>
</evidence>
<dbReference type="PANTHER" id="PTHR43114:SF6">
    <property type="entry name" value="ADENINE DEAMINASE"/>
    <property type="match status" value="1"/>
</dbReference>
<feature type="domain" description="Adenosine deaminase" evidence="8">
    <location>
        <begin position="14"/>
        <end position="344"/>
    </location>
</feature>
<protein>
    <recommendedName>
        <fullName evidence="7">Adenine deaminase</fullName>
        <shortName evidence="7">ADE</shortName>
        <ecNumber evidence="7">3.5.4.2</ecNumber>
    </recommendedName>
    <alternativeName>
        <fullName evidence="7">Adenine aminohydrolase</fullName>
        <shortName evidence="7">AAH</shortName>
    </alternativeName>
</protein>
<dbReference type="GO" id="GO:0005634">
    <property type="term" value="C:nucleus"/>
    <property type="evidence" value="ECO:0007669"/>
    <property type="project" value="UniProtKB-SubCell"/>
</dbReference>
<dbReference type="GO" id="GO:0009117">
    <property type="term" value="P:nucleotide metabolic process"/>
    <property type="evidence" value="ECO:0007669"/>
    <property type="project" value="UniProtKB-KW"/>
</dbReference>
<evidence type="ECO:0000313" key="9">
    <source>
        <dbReference type="EMBL" id="KAG9240217.1"/>
    </source>
</evidence>
<name>A0A9P7YV18_9HELO</name>
<dbReference type="InterPro" id="IPR028892">
    <property type="entry name" value="ADE"/>
</dbReference>
<dbReference type="InterPro" id="IPR032466">
    <property type="entry name" value="Metal_Hydrolase"/>
</dbReference>
<dbReference type="Proteomes" id="UP000887226">
    <property type="component" value="Unassembled WGS sequence"/>
</dbReference>
<evidence type="ECO:0000256" key="3">
    <source>
        <dbReference type="ARBA" id="ARBA00022801"/>
    </source>
</evidence>
<dbReference type="GO" id="GO:0006146">
    <property type="term" value="P:adenine catabolic process"/>
    <property type="evidence" value="ECO:0007669"/>
    <property type="project" value="UniProtKB-UniRule"/>
</dbReference>
<dbReference type="SUPFAM" id="SSF51556">
    <property type="entry name" value="Metallo-dependent hydrolases"/>
    <property type="match status" value="1"/>
</dbReference>
<organism evidence="9 10">
    <name type="scientific">Calycina marina</name>
    <dbReference type="NCBI Taxonomy" id="1763456"/>
    <lineage>
        <taxon>Eukaryota</taxon>
        <taxon>Fungi</taxon>
        <taxon>Dikarya</taxon>
        <taxon>Ascomycota</taxon>
        <taxon>Pezizomycotina</taxon>
        <taxon>Leotiomycetes</taxon>
        <taxon>Helotiales</taxon>
        <taxon>Pezizellaceae</taxon>
        <taxon>Calycina</taxon>
    </lineage>
</organism>
<dbReference type="InterPro" id="IPR001365">
    <property type="entry name" value="A_deaminase_dom"/>
</dbReference>
<evidence type="ECO:0000256" key="7">
    <source>
        <dbReference type="HAMAP-Rule" id="MF_03145"/>
    </source>
</evidence>
<feature type="active site" description="Proton donor" evidence="7">
    <location>
        <position position="212"/>
    </location>
</feature>
<dbReference type="OrthoDB" id="272271at2759"/>
<keyword evidence="4 7" id="KW-0862">Zinc</keyword>
<keyword evidence="6 7" id="KW-0539">Nucleus</keyword>
<dbReference type="CDD" id="cd01320">
    <property type="entry name" value="ADA"/>
    <property type="match status" value="1"/>
</dbReference>
<accession>A0A9P7YV18</accession>